<evidence type="ECO:0000313" key="3">
    <source>
        <dbReference type="Proteomes" id="UP000726170"/>
    </source>
</evidence>
<keyword evidence="1" id="KW-0732">Signal</keyword>
<dbReference type="Proteomes" id="UP000726170">
    <property type="component" value="Unassembled WGS sequence"/>
</dbReference>
<reference evidence="2 3" key="1">
    <citation type="submission" date="2021-06" db="EMBL/GenBank/DDBJ databases">
        <authorList>
            <person name="Sun Q."/>
            <person name="Li D."/>
        </authorList>
    </citation>
    <scope>NUCLEOTIDE SEQUENCE [LARGE SCALE GENOMIC DNA]</scope>
    <source>
        <strain evidence="2 3">MSJ-11</strain>
    </source>
</reference>
<feature type="chain" id="PRO_5046700531" description="Lipoprotein" evidence="1">
    <location>
        <begin position="29"/>
        <end position="377"/>
    </location>
</feature>
<dbReference type="RefSeq" id="WP_216439691.1">
    <property type="nucleotide sequence ID" value="NZ_JAHLQF010000003.1"/>
</dbReference>
<gene>
    <name evidence="2" type="ORF">KQI86_12320</name>
</gene>
<dbReference type="PROSITE" id="PS51257">
    <property type="entry name" value="PROKAR_LIPOPROTEIN"/>
    <property type="match status" value="1"/>
</dbReference>
<sequence>MNISKKTRVKGLLFCVALSILVTGCSEYNDPKNNVPTKGEEITYENTDTYKKELASNISVDAKVSIPKEKAIPILSVSGMKFDVEKARQLFMGDINVKAEKSTDTVGSEKVEETIYNTEDGRNLKVSKGRMHYETPVSSDIANIINFVDKDSWGAEKVGFMTPEEAIKKAIYYLKELNINYDSSPEIYALDYKTLQEEQDRLLEEDDFFQFLVDEGKIKLKNWSKEDEVYYMIFKSNIDGVPITSESYTLQSVDWHMEGSSIKVIVSKNGIEDFTIESYMYEKMSVKDEKPSLISIDEALDKLKSKYDNVISNDDFKIIDIKLQYVPTIIKDKRTEFELYPTWCFKVEQSGIDEKINEEFTHTFTVLINGVTGEEII</sequence>
<feature type="signal peptide" evidence="1">
    <location>
        <begin position="1"/>
        <end position="28"/>
    </location>
</feature>
<dbReference type="EMBL" id="JAHLQF010000003">
    <property type="protein sequence ID" value="MBU5485120.1"/>
    <property type="molecule type" value="Genomic_DNA"/>
</dbReference>
<proteinExistence type="predicted"/>
<name>A0ABS6EJD1_9CLOT</name>
<evidence type="ECO:0000256" key="1">
    <source>
        <dbReference type="SAM" id="SignalP"/>
    </source>
</evidence>
<evidence type="ECO:0008006" key="4">
    <source>
        <dbReference type="Google" id="ProtNLM"/>
    </source>
</evidence>
<protein>
    <recommendedName>
        <fullName evidence="4">Lipoprotein</fullName>
    </recommendedName>
</protein>
<evidence type="ECO:0000313" key="2">
    <source>
        <dbReference type="EMBL" id="MBU5485120.1"/>
    </source>
</evidence>
<accession>A0ABS6EJD1</accession>
<keyword evidence="3" id="KW-1185">Reference proteome</keyword>
<organism evidence="2 3">
    <name type="scientific">Clostridium mobile</name>
    <dbReference type="NCBI Taxonomy" id="2841512"/>
    <lineage>
        <taxon>Bacteria</taxon>
        <taxon>Bacillati</taxon>
        <taxon>Bacillota</taxon>
        <taxon>Clostridia</taxon>
        <taxon>Eubacteriales</taxon>
        <taxon>Clostridiaceae</taxon>
        <taxon>Clostridium</taxon>
    </lineage>
</organism>
<comment type="caution">
    <text evidence="2">The sequence shown here is derived from an EMBL/GenBank/DDBJ whole genome shotgun (WGS) entry which is preliminary data.</text>
</comment>